<proteinExistence type="predicted"/>
<dbReference type="RefSeq" id="WP_093797475.1">
    <property type="nucleotide sequence ID" value="NZ_CP155571.1"/>
</dbReference>
<name>A0ABZ3J2U3_SPOA4</name>
<keyword evidence="2" id="KW-1185">Reference proteome</keyword>
<gene>
    <name evidence="1" type="ORF">SPACI_024260</name>
</gene>
<dbReference type="InterPro" id="IPR012347">
    <property type="entry name" value="Ferritin-like"/>
</dbReference>
<organism evidence="1 2">
    <name type="scientific">Sporomusa acidovorans (strain ATCC 49682 / DSM 3132 / Mol)</name>
    <dbReference type="NCBI Taxonomy" id="1123286"/>
    <lineage>
        <taxon>Bacteria</taxon>
        <taxon>Bacillati</taxon>
        <taxon>Bacillota</taxon>
        <taxon>Negativicutes</taxon>
        <taxon>Selenomonadales</taxon>
        <taxon>Sporomusaceae</taxon>
        <taxon>Sporomusa</taxon>
    </lineage>
</organism>
<protein>
    <submittedName>
        <fullName evidence="1">Uncharacterized protein</fullName>
    </submittedName>
</protein>
<dbReference type="InterPro" id="IPR021617">
    <property type="entry name" value="DUF3231"/>
</dbReference>
<sequence length="180" mass="20508">MTILDQLKAYARTIVQSIVDKEPLNYMEAAGLFGLLLQARHNIPILSSFYNQAQDNELKKIIKQAIYEQTIPAIEELERLMCAGNAELPEVHFSSPILHNKVDYPQKVCLTDMEIAIAIGTMARTSQLATFLSLQQCYQLEIAMALNQILNNGLQWDFRLLQLMLHRGWLPNIPKVGNRQ</sequence>
<reference evidence="1" key="1">
    <citation type="submission" date="2024-05" db="EMBL/GenBank/DDBJ databases">
        <title>Isolation and characterization of Sporomusa carbonis sp. nov., a carboxydotrophic hydrogenogen in the genus of Sporomusa isolated from a charcoal burning pile.</title>
        <authorList>
            <person name="Boeer T."/>
            <person name="Rosenbaum F."/>
            <person name="Eysell L."/>
            <person name="Mueller V."/>
            <person name="Daniel R."/>
            <person name="Poehlein A."/>
        </authorList>
    </citation>
    <scope>NUCLEOTIDE SEQUENCE [LARGE SCALE GENOMIC DNA]</scope>
    <source>
        <strain evidence="1">DSM 3132</strain>
    </source>
</reference>
<dbReference type="Proteomes" id="UP000216052">
    <property type="component" value="Chromosome"/>
</dbReference>
<dbReference type="Gene3D" id="1.20.1260.10">
    <property type="match status" value="1"/>
</dbReference>
<evidence type="ECO:0000313" key="2">
    <source>
        <dbReference type="Proteomes" id="UP000216052"/>
    </source>
</evidence>
<dbReference type="EMBL" id="CP155571">
    <property type="protein sequence ID" value="XFO72374.1"/>
    <property type="molecule type" value="Genomic_DNA"/>
</dbReference>
<evidence type="ECO:0000313" key="1">
    <source>
        <dbReference type="EMBL" id="XFO72374.1"/>
    </source>
</evidence>
<dbReference type="Pfam" id="PF11553">
    <property type="entry name" value="DUF3231"/>
    <property type="match status" value="1"/>
</dbReference>
<accession>A0ABZ3J2U3</accession>